<keyword evidence="2" id="KW-0378">Hydrolase</keyword>
<reference evidence="2 3" key="2">
    <citation type="submission" date="2020-08" db="EMBL/GenBank/DDBJ databases">
        <authorList>
            <person name="Ueki A."/>
            <person name="Tonouchi A."/>
        </authorList>
    </citation>
    <scope>NUCLEOTIDE SEQUENCE [LARGE SCALE GENOMIC DNA]</scope>
    <source>
        <strain evidence="2 3">CTTW</strain>
    </source>
</reference>
<dbReference type="PANTHER" id="PTHR14119">
    <property type="entry name" value="HYDROLASE"/>
    <property type="match status" value="1"/>
</dbReference>
<dbReference type="GO" id="GO:0016787">
    <property type="term" value="F:hydrolase activity"/>
    <property type="evidence" value="ECO:0007669"/>
    <property type="project" value="UniProtKB-KW"/>
</dbReference>
<dbReference type="InterPro" id="IPR050993">
    <property type="entry name" value="Isochorismatase_domain"/>
</dbReference>
<dbReference type="EMBL" id="AP023368">
    <property type="protein sequence ID" value="BCK00385.1"/>
    <property type="molecule type" value="Genomic_DNA"/>
</dbReference>
<dbReference type="SUPFAM" id="SSF52499">
    <property type="entry name" value="Isochorismatase-like hydrolases"/>
    <property type="match status" value="1"/>
</dbReference>
<evidence type="ECO:0000259" key="1">
    <source>
        <dbReference type="Pfam" id="PF00857"/>
    </source>
</evidence>
<gene>
    <name evidence="2" type="ORF">bsdcttw_34250</name>
</gene>
<evidence type="ECO:0000313" key="2">
    <source>
        <dbReference type="EMBL" id="BCK00385.1"/>
    </source>
</evidence>
<dbReference type="AlphaFoldDB" id="A0A7I8DSV6"/>
<protein>
    <submittedName>
        <fullName evidence="2">Hydrolase</fullName>
    </submittedName>
</protein>
<accession>A0A7I8DSV6</accession>
<proteinExistence type="predicted"/>
<feature type="domain" description="Isochorismatase-like" evidence="1">
    <location>
        <begin position="9"/>
        <end position="154"/>
    </location>
</feature>
<organism evidence="2 3">
    <name type="scientific">Anaerocolumna chitinilytica</name>
    <dbReference type="NCBI Taxonomy" id="1727145"/>
    <lineage>
        <taxon>Bacteria</taxon>
        <taxon>Bacillati</taxon>
        <taxon>Bacillota</taxon>
        <taxon>Clostridia</taxon>
        <taxon>Lachnospirales</taxon>
        <taxon>Lachnospiraceae</taxon>
        <taxon>Anaerocolumna</taxon>
    </lineage>
</organism>
<dbReference type="InterPro" id="IPR036380">
    <property type="entry name" value="Isochorismatase-like_sf"/>
</dbReference>
<evidence type="ECO:0000313" key="3">
    <source>
        <dbReference type="Proteomes" id="UP000515703"/>
    </source>
</evidence>
<dbReference type="KEGG" id="acht:bsdcttw_34250"/>
<dbReference type="RefSeq" id="WP_185256061.1">
    <property type="nucleotide sequence ID" value="NZ_AP023368.1"/>
</dbReference>
<dbReference type="PANTHER" id="PTHR14119:SF3">
    <property type="entry name" value="ISOCHORISMATASE DOMAIN-CONTAINING PROTEIN 2"/>
    <property type="match status" value="1"/>
</dbReference>
<dbReference type="Pfam" id="PF00857">
    <property type="entry name" value="Isochorismatase"/>
    <property type="match status" value="1"/>
</dbReference>
<dbReference type="Proteomes" id="UP000515703">
    <property type="component" value="Chromosome"/>
</dbReference>
<sequence length="180" mass="20277">MRINAEDTMALIIDVQEKLVPAMKNSTVSVRNIRILAEGLSLLHIPCCVTQQYTKGLGMTIPEIRECITPFLYYDKITFSCYENEEIRTVIENTGRKNIIICGMEAHVCVLQTAVDLKSAGYQVIAVTDCMESRKDADKSEAIKRFSYEGIMTATYESILFELTRKAGSETFKSISKLIK</sequence>
<dbReference type="InterPro" id="IPR000868">
    <property type="entry name" value="Isochorismatase-like_dom"/>
</dbReference>
<reference evidence="2 3" key="1">
    <citation type="submission" date="2020-08" db="EMBL/GenBank/DDBJ databases">
        <title>Draft genome sequencing of an Anaerocolumna strain isolated from anoxic soil subjected to BSD treatment.</title>
        <authorList>
            <person name="Uek A."/>
            <person name="Tonouchi A."/>
        </authorList>
    </citation>
    <scope>NUCLEOTIDE SEQUENCE [LARGE SCALE GENOMIC DNA]</scope>
    <source>
        <strain evidence="2 3">CTTW</strain>
    </source>
</reference>
<name>A0A7I8DSV6_9FIRM</name>
<keyword evidence="3" id="KW-1185">Reference proteome</keyword>
<dbReference type="Gene3D" id="3.40.50.850">
    <property type="entry name" value="Isochorismatase-like"/>
    <property type="match status" value="1"/>
</dbReference>